<evidence type="ECO:0000313" key="5">
    <source>
        <dbReference type="EMBL" id="SDD63647.1"/>
    </source>
</evidence>
<dbReference type="EMBL" id="FMZZ01000014">
    <property type="protein sequence ID" value="SDD63647.1"/>
    <property type="molecule type" value="Genomic_DNA"/>
</dbReference>
<dbReference type="Gene3D" id="3.30.43.10">
    <property type="entry name" value="Uridine Diphospho-n-acetylenolpyruvylglucosamine Reductase, domain 2"/>
    <property type="match status" value="1"/>
</dbReference>
<dbReference type="InterPro" id="IPR016166">
    <property type="entry name" value="FAD-bd_PCMH"/>
</dbReference>
<comment type="cofactor">
    <cofactor evidence="3">
        <name>FAD</name>
        <dbReference type="ChEBI" id="CHEBI:57692"/>
    </cofactor>
</comment>
<dbReference type="STRING" id="1271860.SAMN05216174_114126"/>
<proteinExistence type="inferred from homology"/>
<evidence type="ECO:0000256" key="1">
    <source>
        <dbReference type="ARBA" id="ARBA00008000"/>
    </source>
</evidence>
<gene>
    <name evidence="5" type="ORF">SAMN05216174_114126</name>
</gene>
<dbReference type="InterPro" id="IPR036318">
    <property type="entry name" value="FAD-bd_PCMH-like_sf"/>
</dbReference>
<dbReference type="InterPro" id="IPR006094">
    <property type="entry name" value="Oxid_FAD_bind_N"/>
</dbReference>
<keyword evidence="3" id="KW-0274">FAD</keyword>
<feature type="domain" description="FAD-binding PCMH-type" evidence="4">
    <location>
        <begin position="75"/>
        <end position="157"/>
    </location>
</feature>
<keyword evidence="2" id="KW-0560">Oxidoreductase</keyword>
<feature type="binding site" evidence="3">
    <location>
        <begin position="105"/>
        <end position="111"/>
    </location>
    <ligand>
        <name>FAD</name>
        <dbReference type="ChEBI" id="CHEBI:57692"/>
    </ligand>
</feature>
<sequence>MTRSWWGWGNVEDAVVGTERAELTRRVAGLLPDADLTVHGPPELAGLASDDVGDRVAHGHGQAFRNVVRVMLGRVDHVPDLVLRPRSEQDVVDVLDWCAGIAVVPFGGGTSVVGGVEPRCAGDHPGVVSLDLGRLDRIVEVDRVSRAARHRPITSRR</sequence>
<keyword evidence="6" id="KW-1185">Reference proteome</keyword>
<keyword evidence="3" id="KW-0285">Flavoprotein</keyword>
<dbReference type="SUPFAM" id="SSF56176">
    <property type="entry name" value="FAD-binding/transporter-associated domain-like"/>
    <property type="match status" value="1"/>
</dbReference>
<organism evidence="5 6">
    <name type="scientific">Actinokineospora iranica</name>
    <dbReference type="NCBI Taxonomy" id="1271860"/>
    <lineage>
        <taxon>Bacteria</taxon>
        <taxon>Bacillati</taxon>
        <taxon>Actinomycetota</taxon>
        <taxon>Actinomycetes</taxon>
        <taxon>Pseudonocardiales</taxon>
        <taxon>Pseudonocardiaceae</taxon>
        <taxon>Actinokineospora</taxon>
    </lineage>
</organism>
<dbReference type="GO" id="GO:0016491">
    <property type="term" value="F:oxidoreductase activity"/>
    <property type="evidence" value="ECO:0007669"/>
    <property type="project" value="UniProtKB-KW"/>
</dbReference>
<comment type="similarity">
    <text evidence="1">Belongs to the FAD-binding oxidoreductase/transferase type 4 family.</text>
</comment>
<dbReference type="GO" id="GO:0008609">
    <property type="term" value="F:alkylglycerone-phosphate synthase activity"/>
    <property type="evidence" value="ECO:0007669"/>
    <property type="project" value="InterPro"/>
</dbReference>
<dbReference type="PANTHER" id="PTHR46568">
    <property type="entry name" value="ALKYLDIHYDROXYACETONEPHOSPHATE SYNTHASE, PEROXISOMAL"/>
    <property type="match status" value="1"/>
</dbReference>
<dbReference type="AlphaFoldDB" id="A0A1G6WEH6"/>
<dbReference type="PANTHER" id="PTHR46568:SF1">
    <property type="entry name" value="ALKYLDIHYDROXYACETONEPHOSPHATE SYNTHASE, PEROXISOMAL"/>
    <property type="match status" value="1"/>
</dbReference>
<dbReference type="GO" id="GO:0008610">
    <property type="term" value="P:lipid biosynthetic process"/>
    <property type="evidence" value="ECO:0007669"/>
    <property type="project" value="InterPro"/>
</dbReference>
<name>A0A1G6WEH6_9PSEU</name>
<dbReference type="PROSITE" id="PS51387">
    <property type="entry name" value="FAD_PCMH"/>
    <property type="match status" value="1"/>
</dbReference>
<dbReference type="Proteomes" id="UP000199501">
    <property type="component" value="Unassembled WGS sequence"/>
</dbReference>
<evidence type="ECO:0000259" key="4">
    <source>
        <dbReference type="PROSITE" id="PS51387"/>
    </source>
</evidence>
<dbReference type="InterPro" id="IPR025650">
    <property type="entry name" value="Alkyl-DHAP_Synthase"/>
</dbReference>
<dbReference type="Pfam" id="PF01565">
    <property type="entry name" value="FAD_binding_4"/>
    <property type="match status" value="1"/>
</dbReference>
<evidence type="ECO:0000313" key="6">
    <source>
        <dbReference type="Proteomes" id="UP000199501"/>
    </source>
</evidence>
<evidence type="ECO:0000256" key="2">
    <source>
        <dbReference type="ARBA" id="ARBA00023002"/>
    </source>
</evidence>
<dbReference type="InterPro" id="IPR016167">
    <property type="entry name" value="FAD-bd_PCMH_sub1"/>
</dbReference>
<dbReference type="GO" id="GO:0071949">
    <property type="term" value="F:FAD binding"/>
    <property type="evidence" value="ECO:0007669"/>
    <property type="project" value="InterPro"/>
</dbReference>
<reference evidence="6" key="1">
    <citation type="submission" date="2016-10" db="EMBL/GenBank/DDBJ databases">
        <authorList>
            <person name="Varghese N."/>
            <person name="Submissions S."/>
        </authorList>
    </citation>
    <scope>NUCLEOTIDE SEQUENCE [LARGE SCALE GENOMIC DNA]</scope>
    <source>
        <strain evidence="6">IBRC-M 10403</strain>
    </source>
</reference>
<dbReference type="OrthoDB" id="9811557at2"/>
<evidence type="ECO:0000256" key="3">
    <source>
        <dbReference type="PIRSR" id="PIRSR625650-3"/>
    </source>
</evidence>
<protein>
    <submittedName>
        <fullName evidence="5">Alkyldihydroxyacetonephosphate synthase</fullName>
    </submittedName>
</protein>
<accession>A0A1G6WEH6</accession>
<dbReference type="RefSeq" id="WP_091455410.1">
    <property type="nucleotide sequence ID" value="NZ_FMZZ01000014.1"/>
</dbReference>